<dbReference type="OrthoDB" id="1646880at2"/>
<protein>
    <submittedName>
        <fullName evidence="4">DNA-binding response regulator, LytR/AlgR family</fullName>
    </submittedName>
</protein>
<dbReference type="SMART" id="SM00448">
    <property type="entry name" value="REC"/>
    <property type="match status" value="1"/>
</dbReference>
<evidence type="ECO:0000259" key="3">
    <source>
        <dbReference type="PROSITE" id="PS50930"/>
    </source>
</evidence>
<keyword evidence="1" id="KW-0597">Phosphoprotein</keyword>
<dbReference type="AlphaFoldDB" id="A0A1I2DV90"/>
<dbReference type="InterPro" id="IPR011006">
    <property type="entry name" value="CheY-like_superfamily"/>
</dbReference>
<proteinExistence type="predicted"/>
<feature type="domain" description="HTH LytTR-type" evidence="3">
    <location>
        <begin position="145"/>
        <end position="241"/>
    </location>
</feature>
<dbReference type="Pfam" id="PF04397">
    <property type="entry name" value="LytTR"/>
    <property type="match status" value="1"/>
</dbReference>
<keyword evidence="5" id="KW-1185">Reference proteome</keyword>
<dbReference type="RefSeq" id="WP_091541746.1">
    <property type="nucleotide sequence ID" value="NZ_FONY01000008.1"/>
</dbReference>
<name>A0A1I2DV90_9BACT</name>
<dbReference type="PROSITE" id="PS50930">
    <property type="entry name" value="HTH_LYTTR"/>
    <property type="match status" value="1"/>
</dbReference>
<keyword evidence="4" id="KW-0238">DNA-binding</keyword>
<evidence type="ECO:0000256" key="1">
    <source>
        <dbReference type="PROSITE-ProRule" id="PRU00169"/>
    </source>
</evidence>
<dbReference type="PROSITE" id="PS50110">
    <property type="entry name" value="RESPONSE_REGULATORY"/>
    <property type="match status" value="1"/>
</dbReference>
<dbReference type="Pfam" id="PF00072">
    <property type="entry name" value="Response_reg"/>
    <property type="match status" value="1"/>
</dbReference>
<feature type="domain" description="Response regulatory" evidence="2">
    <location>
        <begin position="4"/>
        <end position="115"/>
    </location>
</feature>
<gene>
    <name evidence="4" type="ORF">SAMN04488541_100827</name>
</gene>
<dbReference type="Gene3D" id="3.40.50.2300">
    <property type="match status" value="1"/>
</dbReference>
<dbReference type="InterPro" id="IPR007492">
    <property type="entry name" value="LytTR_DNA-bd_dom"/>
</dbReference>
<evidence type="ECO:0000259" key="2">
    <source>
        <dbReference type="PROSITE" id="PS50110"/>
    </source>
</evidence>
<dbReference type="Proteomes" id="UP000199513">
    <property type="component" value="Unassembled WGS sequence"/>
</dbReference>
<dbReference type="GO" id="GO:0003677">
    <property type="term" value="F:DNA binding"/>
    <property type="evidence" value="ECO:0007669"/>
    <property type="project" value="UniProtKB-KW"/>
</dbReference>
<sequence length="247" mass="28717">MNISCIIVEDEPLARNLLEQYIQKVPYLHLVQSFSNPLASIEFLRENSVDLLFLDIQMPEITGVNLLKIISKKPLVIFTTAYSEYALEGYELDIVDYLLKPITLERFLKAVEKVAQRLHPLKTENGEEKQERATETEVTPHFVFVKDGTKLVKIRLQDILYIEGLKDYVIIHTPQQKVVSLQRMKNLEEQLPANQFIRIHNSYIVSLEAIDAIEKEKVQIGKVFLPVSDTYRKTFKEFIEQKNIKLD</sequence>
<dbReference type="Gene3D" id="2.40.50.1020">
    <property type="entry name" value="LytTr DNA-binding domain"/>
    <property type="match status" value="1"/>
</dbReference>
<organism evidence="4 5">
    <name type="scientific">Thermoflexibacter ruber</name>
    <dbReference type="NCBI Taxonomy" id="1003"/>
    <lineage>
        <taxon>Bacteria</taxon>
        <taxon>Pseudomonadati</taxon>
        <taxon>Bacteroidota</taxon>
        <taxon>Cytophagia</taxon>
        <taxon>Cytophagales</taxon>
        <taxon>Thermoflexibacteraceae</taxon>
        <taxon>Thermoflexibacter</taxon>
    </lineage>
</organism>
<reference evidence="4 5" key="1">
    <citation type="submission" date="2016-10" db="EMBL/GenBank/DDBJ databases">
        <authorList>
            <person name="de Groot N.N."/>
        </authorList>
    </citation>
    <scope>NUCLEOTIDE SEQUENCE [LARGE SCALE GENOMIC DNA]</scope>
    <source>
        <strain>GEY</strain>
        <strain evidence="5">DSM 9560</strain>
    </source>
</reference>
<dbReference type="SUPFAM" id="SSF52172">
    <property type="entry name" value="CheY-like"/>
    <property type="match status" value="1"/>
</dbReference>
<dbReference type="GO" id="GO:0000156">
    <property type="term" value="F:phosphorelay response regulator activity"/>
    <property type="evidence" value="ECO:0007669"/>
    <property type="project" value="InterPro"/>
</dbReference>
<evidence type="ECO:0000313" key="5">
    <source>
        <dbReference type="Proteomes" id="UP000199513"/>
    </source>
</evidence>
<dbReference type="SMART" id="SM00850">
    <property type="entry name" value="LytTR"/>
    <property type="match status" value="1"/>
</dbReference>
<dbReference type="InterPro" id="IPR001789">
    <property type="entry name" value="Sig_transdc_resp-reg_receiver"/>
</dbReference>
<dbReference type="STRING" id="1003.SAMN04488541_100827"/>
<dbReference type="EMBL" id="FONY01000008">
    <property type="protein sequence ID" value="SFE84446.1"/>
    <property type="molecule type" value="Genomic_DNA"/>
</dbReference>
<dbReference type="PANTHER" id="PTHR37299">
    <property type="entry name" value="TRANSCRIPTIONAL REGULATOR-RELATED"/>
    <property type="match status" value="1"/>
</dbReference>
<dbReference type="InterPro" id="IPR046947">
    <property type="entry name" value="LytR-like"/>
</dbReference>
<accession>A0A1I2DV90</accession>
<dbReference type="PANTHER" id="PTHR37299:SF1">
    <property type="entry name" value="STAGE 0 SPORULATION PROTEIN A HOMOLOG"/>
    <property type="match status" value="1"/>
</dbReference>
<evidence type="ECO:0000313" key="4">
    <source>
        <dbReference type="EMBL" id="SFE84446.1"/>
    </source>
</evidence>
<feature type="modified residue" description="4-aspartylphosphate" evidence="1">
    <location>
        <position position="55"/>
    </location>
</feature>